<feature type="non-terminal residue" evidence="2">
    <location>
        <position position="1"/>
    </location>
</feature>
<feature type="region of interest" description="Disordered" evidence="1">
    <location>
        <begin position="527"/>
        <end position="582"/>
    </location>
</feature>
<feature type="compositionally biased region" description="Gly residues" evidence="1">
    <location>
        <begin position="1727"/>
        <end position="1738"/>
    </location>
</feature>
<feature type="compositionally biased region" description="Low complexity" evidence="1">
    <location>
        <begin position="1739"/>
        <end position="1751"/>
    </location>
</feature>
<feature type="compositionally biased region" description="Pro residues" evidence="1">
    <location>
        <begin position="1926"/>
        <end position="1938"/>
    </location>
</feature>
<evidence type="ECO:0000256" key="1">
    <source>
        <dbReference type="SAM" id="MobiDB-lite"/>
    </source>
</evidence>
<feature type="compositionally biased region" description="Low complexity" evidence="1">
    <location>
        <begin position="1887"/>
        <end position="1897"/>
    </location>
</feature>
<feature type="compositionally biased region" description="Low complexity" evidence="1">
    <location>
        <begin position="1905"/>
        <end position="1925"/>
    </location>
</feature>
<feature type="compositionally biased region" description="Low complexity" evidence="1">
    <location>
        <begin position="336"/>
        <end position="345"/>
    </location>
</feature>
<gene>
    <name evidence="2" type="ORF">ALT_3271</name>
</gene>
<dbReference type="Proteomes" id="UP000051487">
    <property type="component" value="Unassembled WGS sequence"/>
</dbReference>
<feature type="region of interest" description="Disordered" evidence="1">
    <location>
        <begin position="770"/>
        <end position="791"/>
    </location>
</feature>
<feature type="compositionally biased region" description="Low complexity" evidence="1">
    <location>
        <begin position="571"/>
        <end position="582"/>
    </location>
</feature>
<feature type="region of interest" description="Disordered" evidence="1">
    <location>
        <begin position="1877"/>
        <end position="1938"/>
    </location>
</feature>
<feature type="region of interest" description="Disordered" evidence="1">
    <location>
        <begin position="1799"/>
        <end position="1819"/>
    </location>
</feature>
<feature type="region of interest" description="Disordered" evidence="1">
    <location>
        <begin position="1727"/>
        <end position="1751"/>
    </location>
</feature>
<evidence type="ECO:0000313" key="3">
    <source>
        <dbReference type="Proteomes" id="UP000051487"/>
    </source>
</evidence>
<proteinExistence type="predicted"/>
<organism evidence="2 3">
    <name type="scientific">Aspergillus lentulus</name>
    <dbReference type="NCBI Taxonomy" id="293939"/>
    <lineage>
        <taxon>Eukaryota</taxon>
        <taxon>Fungi</taxon>
        <taxon>Dikarya</taxon>
        <taxon>Ascomycota</taxon>
        <taxon>Pezizomycotina</taxon>
        <taxon>Eurotiomycetes</taxon>
        <taxon>Eurotiomycetidae</taxon>
        <taxon>Eurotiales</taxon>
        <taxon>Aspergillaceae</taxon>
        <taxon>Aspergillus</taxon>
        <taxon>Aspergillus subgen. Fumigati</taxon>
    </lineage>
</organism>
<feature type="compositionally biased region" description="Low complexity" evidence="1">
    <location>
        <begin position="1808"/>
        <end position="1819"/>
    </location>
</feature>
<feature type="region of interest" description="Disordered" evidence="1">
    <location>
        <begin position="247"/>
        <end position="284"/>
    </location>
</feature>
<protein>
    <submittedName>
        <fullName evidence="2">Uncharacterized protein</fullName>
    </submittedName>
</protein>
<feature type="compositionally biased region" description="Pro residues" evidence="1">
    <location>
        <begin position="468"/>
        <end position="479"/>
    </location>
</feature>
<comment type="caution">
    <text evidence="2">The sequence shown here is derived from an EMBL/GenBank/DDBJ whole genome shotgun (WGS) entry which is preliminary data.</text>
</comment>
<dbReference type="EMBL" id="BCLY01000006">
    <property type="protein sequence ID" value="GAQ05950.1"/>
    <property type="molecule type" value="Genomic_DNA"/>
</dbReference>
<sequence length="1971" mass="202719">RAVLRARAGPVVAPGAGPLAFPSRSSLCSVPPLPLCPPPCPRPWSPPRARPVPRCRRARAGPWSLPRRAPPASLAPRACVSLWVSVSGARAPRPPSPPVSVCLSVCLSVSLSLFSLSVCLCLAPVGLPALARCRCPGGCLCGWVSLSLSPRVCLSVSPPLSVWLPPAGPAPSLAPAAPVPASPVSVSGARGPLVPPRARAGPLVPPGARARPASVAPGVCVGVSLSVSVAGAPPCLLVCPPPPRAPPPGPLPARARPRPSPPGSGPRAAPPPRPSARPWPPALPPARSPARLPLPLPLPLPPLLALPPLVPLARAPLPVLAGAGPLVPLPVRARGSLPAPRARAPAPSPRPRPGPRAGRLPACLPACRARLRRPFSSPPPPPPGPPSCVPPFPGPPVVPGGGPLALAARAPPARPCAPAPWPPPFVPRRRRARVPAAGPGARAALSAGPWRRSLAVAVRGPRSSPVPRVSPAPVSGPPPRARRCRPRWWAVFAPLSPRLGLPLRASSPPAPCPLPAPLGPFRRLPRLPPRARCPCPPPARPRGFLPGRRRPPAAVPGPAASSSPPPPCGAPSPRSGPASAFAAFRPSPAAGRVAALPGPPAAPPFSASPVPLVLPCLPVAAPFLRRVPSLSPAGLPPLPFPLRGCPSPASRLLLRSARPRRPRRLPRPVALPAWLPPARSPCGPFLAPLASPFAGLPARSAPFPGLSSPCPSLRGLFPFCSPGAFCSPCVPFGPLRCGFPLCRPRPPPPCPVFPPARPAPALPARRWAVPPRSASLPPSPRSRSWSFPGAAAPPSSPPPLSFPLSPRVPLPRVFFPRCFCPARSLGCGFARSSLGPWASRSSLPARPSFAAAAFGSLPRVLVPPAVSPRLVAFLPFALPRPGPPSPCVPPLSGPRPALFSFARPLPLVRPVLRWSFRARRPAAACPGRPPPRAGGRRPVAPARAPLLRGVSPPAPRARPFAPSFSRVPAPFCRLPFSPLFSPLAAVPLGALLRFCVRPGVPLFLPAAFPGSSGAPRPPPRCGALPALAPRSGPPLSGWPAVPPPRALFPAPRRRLRVPFRCRGASPSRCRPVPRLPFRPPAPAGAFPPALPSAFGSPPPVPCCSPGPFPPSVLPVLLCVFAPPPALPSGPFAPGSLPRLRPGPPACLLVGASFLPRRRGLGRPLARPPFSGLVPSARALFPLLRGFRLPWPPSGCLAALPFCGVCCACLPAPSPRVRFLPPRPFCFPPWPPRPLPSPAPVPLRPRASSLFPVCASVPVVSPPGLSSFAFPSSPAPRSCSPAGPFGRPPLLAGSLRLSPLSPPSPLALPVRPAARLPPRFLWLRPLPASFPLFRVPPAPLVLPPSAALRLGRWCAPRGGSPSVRFPCASGFAPRPSRRCSPPWSVFPAGSFPPLPPASAPPRVPRSGPAALPPRLSAPRAVLPSAGLCPAAPPPLARPRGRPPARLPAAPRGRVWSPPLPFPPFPCCFPLFPVLFLFRSLSLCALGLRPVFRFRCPFPPFRAAFPPLASSPALPRPPPPRPRRASPPLCRPVPGPFAGGCPRRLLCPFPRGPRGGRFPLCALAASLAVPAALPVGFFSSASCSASVPRVSLPAPRSPFALPLGVGWRRPGLRAGAPAPSARGPAAVPPLPFGPVPGGGAGAPPPPCLRAALPLGPACPPASPGAPCAFPASLLPCLLPFPFLLAFRCVLPRCRPPALRCCRFPCFCSSLRLPPFRPAFLLGSSAGAGPGARGLPGGRRPGGPAAAPGPLAPGGRLAPAGPPSVLLLPPVPLRPLVPPFPSSPCPGLPPFPALGVVAPSPAPVRRPPRALPRSSRRAVCPRAGPSSARAAASCLLGLPRCRALLALLSPPPARVSPLPRPLGPGAVLAGPVRVARVRPRPSPGLPALFLPRPSLGLRRSSPPPPAARPCGPGSSGPRSRSSRPSAAPSLPPLARPCPPSPAPARALPLSLLLLSGPGAFPRVASLPPPAPRLV</sequence>
<evidence type="ECO:0000313" key="2">
    <source>
        <dbReference type="EMBL" id="GAQ05950.1"/>
    </source>
</evidence>
<feature type="non-terminal residue" evidence="2">
    <location>
        <position position="1971"/>
    </location>
</feature>
<feature type="compositionally biased region" description="Pro residues" evidence="1">
    <location>
        <begin position="258"/>
        <end position="284"/>
    </location>
</feature>
<accession>A0AAN4PK19</accession>
<reference evidence="2 3" key="1">
    <citation type="submission" date="2015-11" db="EMBL/GenBank/DDBJ databases">
        <title>Aspergillus lentulus strain IFM 54703T.</title>
        <authorList>
            <person name="Kusuya Y."/>
            <person name="Sakai K."/>
            <person name="Kamei K."/>
            <person name="Takahashi H."/>
            <person name="Yaguchi T."/>
        </authorList>
    </citation>
    <scope>NUCLEOTIDE SEQUENCE [LARGE SCALE GENOMIC DNA]</scope>
    <source>
        <strain evidence="2 3">IFM 54703</strain>
    </source>
</reference>
<feature type="region of interest" description="Disordered" evidence="1">
    <location>
        <begin position="460"/>
        <end position="481"/>
    </location>
</feature>
<name>A0AAN4PK19_ASPLE</name>
<feature type="region of interest" description="Disordered" evidence="1">
    <location>
        <begin position="336"/>
        <end position="360"/>
    </location>
</feature>